<keyword evidence="6" id="KW-1185">Reference proteome</keyword>
<dbReference type="Gene3D" id="3.30.70.270">
    <property type="match status" value="1"/>
</dbReference>
<dbReference type="GO" id="GO:0043709">
    <property type="term" value="P:cell adhesion involved in single-species biofilm formation"/>
    <property type="evidence" value="ECO:0007669"/>
    <property type="project" value="TreeGrafter"/>
</dbReference>
<dbReference type="GO" id="GO:0005886">
    <property type="term" value="C:plasma membrane"/>
    <property type="evidence" value="ECO:0007669"/>
    <property type="project" value="TreeGrafter"/>
</dbReference>
<dbReference type="InterPro" id="IPR050469">
    <property type="entry name" value="Diguanylate_Cyclase"/>
</dbReference>
<dbReference type="PANTHER" id="PTHR45138:SF9">
    <property type="entry name" value="DIGUANYLATE CYCLASE DGCM-RELATED"/>
    <property type="match status" value="1"/>
</dbReference>
<dbReference type="NCBIfam" id="TIGR00254">
    <property type="entry name" value="GGDEF"/>
    <property type="match status" value="1"/>
</dbReference>
<dbReference type="SUPFAM" id="SSF55073">
    <property type="entry name" value="Nucleotide cyclase"/>
    <property type="match status" value="1"/>
</dbReference>
<proteinExistence type="predicted"/>
<evidence type="ECO:0000256" key="3">
    <source>
        <dbReference type="SAM" id="Phobius"/>
    </source>
</evidence>
<dbReference type="CDD" id="cd01949">
    <property type="entry name" value="GGDEF"/>
    <property type="match status" value="1"/>
</dbReference>
<dbReference type="OrthoDB" id="9813903at2"/>
<protein>
    <recommendedName>
        <fullName evidence="1">diguanylate cyclase</fullName>
        <ecNumber evidence="1">2.7.7.65</ecNumber>
    </recommendedName>
</protein>
<reference evidence="5 6" key="1">
    <citation type="submission" date="2019-08" db="EMBL/GenBank/DDBJ databases">
        <title>Amphibian skin-associated Pigmentiphaga: genome sequence and occurrence across geography and hosts.</title>
        <authorList>
            <person name="Bletz M.C."/>
            <person name="Bunk B."/>
            <person name="Sproeer C."/>
            <person name="Biwer P."/>
            <person name="Reiter S."/>
            <person name="Rabemananjara F.C.E."/>
            <person name="Schulz S."/>
            <person name="Overmann J."/>
            <person name="Vences M."/>
        </authorList>
    </citation>
    <scope>NUCLEOTIDE SEQUENCE [LARGE SCALE GENOMIC DNA]</scope>
    <source>
        <strain evidence="5 6">Mada1488</strain>
    </source>
</reference>
<evidence type="ECO:0000256" key="1">
    <source>
        <dbReference type="ARBA" id="ARBA00012528"/>
    </source>
</evidence>
<name>A0A5C0B4J7_9BURK</name>
<dbReference type="KEGG" id="pacr:FXN63_19400"/>
<dbReference type="RefSeq" id="WP_148816808.1">
    <property type="nucleotide sequence ID" value="NZ_CP043046.1"/>
</dbReference>
<evidence type="ECO:0000256" key="2">
    <source>
        <dbReference type="ARBA" id="ARBA00034247"/>
    </source>
</evidence>
<evidence type="ECO:0000313" key="6">
    <source>
        <dbReference type="Proteomes" id="UP000325161"/>
    </source>
</evidence>
<gene>
    <name evidence="5" type="ORF">FXN63_19400</name>
</gene>
<feature type="transmembrane region" description="Helical" evidence="3">
    <location>
        <begin position="62"/>
        <end position="80"/>
    </location>
</feature>
<dbReference type="GO" id="GO:0052621">
    <property type="term" value="F:diguanylate cyclase activity"/>
    <property type="evidence" value="ECO:0007669"/>
    <property type="project" value="UniProtKB-EC"/>
</dbReference>
<dbReference type="InterPro" id="IPR043128">
    <property type="entry name" value="Rev_trsase/Diguanyl_cyclase"/>
</dbReference>
<keyword evidence="3" id="KW-1133">Transmembrane helix</keyword>
<evidence type="ECO:0000259" key="4">
    <source>
        <dbReference type="PROSITE" id="PS50887"/>
    </source>
</evidence>
<organism evidence="5 6">
    <name type="scientific">Pigmentiphaga aceris</name>
    <dbReference type="NCBI Taxonomy" id="1940612"/>
    <lineage>
        <taxon>Bacteria</taxon>
        <taxon>Pseudomonadati</taxon>
        <taxon>Pseudomonadota</taxon>
        <taxon>Betaproteobacteria</taxon>
        <taxon>Burkholderiales</taxon>
        <taxon>Alcaligenaceae</taxon>
        <taxon>Pigmentiphaga</taxon>
    </lineage>
</organism>
<evidence type="ECO:0000313" key="5">
    <source>
        <dbReference type="EMBL" id="QEI07761.1"/>
    </source>
</evidence>
<feature type="transmembrane region" description="Helical" evidence="3">
    <location>
        <begin position="92"/>
        <end position="112"/>
    </location>
</feature>
<feature type="transmembrane region" description="Helical" evidence="3">
    <location>
        <begin position="6"/>
        <end position="24"/>
    </location>
</feature>
<dbReference type="FunFam" id="3.30.70.270:FF:000001">
    <property type="entry name" value="Diguanylate cyclase domain protein"/>
    <property type="match status" value="1"/>
</dbReference>
<dbReference type="GO" id="GO:1902201">
    <property type="term" value="P:negative regulation of bacterial-type flagellum-dependent cell motility"/>
    <property type="evidence" value="ECO:0007669"/>
    <property type="project" value="TreeGrafter"/>
</dbReference>
<sequence length="396" mass="43038">MMLHIPTLLIVSIFIFSAMGLLTFHAWSRDTRDRTLAYLGAMMLLAALGVVLFSTGSPEIDMARIIFANIVLLLGAAMGWTAMRVFAGRKPCVAGIVAGPLLWLALCAVPAFQNSVDLRVFIYSLAAVAYTGATAAEIWNSRKTLGVSYFPALILTLVHTIFYALRSVSQQAMDLDQVRLGTGPGAVFFSFMLFESMMYIIGIGYVTLSMVKERAELRLKAAAYSDPLTEIGNRRAFMQHGQTLLDDCRHRGSPAALLLCDLDHFKRLNDTFGHPMGDQVLIAFSKVGAASTRKQDVLARIGGEEFACLLADTDAARAINTAEQIRQRYGKLNLFELGQLSVSIGVATTDEAGYELAGLLSLADEALYAAKGKGRNRVQIASRPRQDDALIAENAA</sequence>
<feature type="transmembrane region" description="Helical" evidence="3">
    <location>
        <begin position="185"/>
        <end position="208"/>
    </location>
</feature>
<feature type="domain" description="GGDEF" evidence="4">
    <location>
        <begin position="253"/>
        <end position="383"/>
    </location>
</feature>
<dbReference type="EC" id="2.7.7.65" evidence="1"/>
<feature type="transmembrane region" description="Helical" evidence="3">
    <location>
        <begin position="118"/>
        <end position="139"/>
    </location>
</feature>
<dbReference type="SMART" id="SM00267">
    <property type="entry name" value="GGDEF"/>
    <property type="match status" value="1"/>
</dbReference>
<dbReference type="Proteomes" id="UP000325161">
    <property type="component" value="Chromosome"/>
</dbReference>
<comment type="catalytic activity">
    <reaction evidence="2">
        <text>2 GTP = 3',3'-c-di-GMP + 2 diphosphate</text>
        <dbReference type="Rhea" id="RHEA:24898"/>
        <dbReference type="ChEBI" id="CHEBI:33019"/>
        <dbReference type="ChEBI" id="CHEBI:37565"/>
        <dbReference type="ChEBI" id="CHEBI:58805"/>
        <dbReference type="EC" id="2.7.7.65"/>
    </reaction>
</comment>
<keyword evidence="3" id="KW-0472">Membrane</keyword>
<dbReference type="InterPro" id="IPR000160">
    <property type="entry name" value="GGDEF_dom"/>
</dbReference>
<dbReference type="AlphaFoldDB" id="A0A5C0B4J7"/>
<accession>A0A5C0B4J7</accession>
<dbReference type="Pfam" id="PF00990">
    <property type="entry name" value="GGDEF"/>
    <property type="match status" value="1"/>
</dbReference>
<dbReference type="PANTHER" id="PTHR45138">
    <property type="entry name" value="REGULATORY COMPONENTS OF SENSORY TRANSDUCTION SYSTEM"/>
    <property type="match status" value="1"/>
</dbReference>
<dbReference type="InterPro" id="IPR029787">
    <property type="entry name" value="Nucleotide_cyclase"/>
</dbReference>
<dbReference type="PROSITE" id="PS50887">
    <property type="entry name" value="GGDEF"/>
    <property type="match status" value="1"/>
</dbReference>
<dbReference type="EMBL" id="CP043046">
    <property type="protein sequence ID" value="QEI07761.1"/>
    <property type="molecule type" value="Genomic_DNA"/>
</dbReference>
<keyword evidence="3" id="KW-0812">Transmembrane</keyword>
<feature type="transmembrane region" description="Helical" evidence="3">
    <location>
        <begin position="146"/>
        <end position="165"/>
    </location>
</feature>
<feature type="transmembrane region" description="Helical" evidence="3">
    <location>
        <begin position="36"/>
        <end position="56"/>
    </location>
</feature>